<proteinExistence type="inferred from homology"/>
<evidence type="ECO:0000313" key="8">
    <source>
        <dbReference type="EMBL" id="RAV97913.1"/>
    </source>
</evidence>
<dbReference type="GO" id="GO:0016787">
    <property type="term" value="F:hydrolase activity"/>
    <property type="evidence" value="ECO:0007669"/>
    <property type="project" value="UniProtKB-KW"/>
</dbReference>
<dbReference type="RefSeq" id="WP_112749859.1">
    <property type="nucleotide sequence ID" value="NZ_QMFY01000024.1"/>
</dbReference>
<keyword evidence="5" id="KW-0067">ATP-binding</keyword>
<dbReference type="InterPro" id="IPR050534">
    <property type="entry name" value="Coronavir_polyprotein_1ab"/>
</dbReference>
<evidence type="ECO:0000259" key="6">
    <source>
        <dbReference type="Pfam" id="PF13086"/>
    </source>
</evidence>
<dbReference type="Proteomes" id="UP000251889">
    <property type="component" value="Unassembled WGS sequence"/>
</dbReference>
<dbReference type="GO" id="GO:0005524">
    <property type="term" value="F:ATP binding"/>
    <property type="evidence" value="ECO:0007669"/>
    <property type="project" value="UniProtKB-KW"/>
</dbReference>
<gene>
    <name evidence="8" type="ORF">DQQ10_25915</name>
</gene>
<comment type="caution">
    <text evidence="8">The sequence shown here is derived from an EMBL/GenBank/DDBJ whole genome shotgun (WGS) entry which is preliminary data.</text>
</comment>
<evidence type="ECO:0000259" key="7">
    <source>
        <dbReference type="Pfam" id="PF13087"/>
    </source>
</evidence>
<dbReference type="AlphaFoldDB" id="A0A364XWL0"/>
<keyword evidence="2" id="KW-0547">Nucleotide-binding</keyword>
<dbReference type="InterPro" id="IPR041679">
    <property type="entry name" value="DNA2/NAM7-like_C"/>
</dbReference>
<dbReference type="GO" id="GO:0003678">
    <property type="term" value="F:DNA helicase activity"/>
    <property type="evidence" value="ECO:0007669"/>
    <property type="project" value="UniProtKB-ARBA"/>
</dbReference>
<evidence type="ECO:0000256" key="4">
    <source>
        <dbReference type="ARBA" id="ARBA00022806"/>
    </source>
</evidence>
<reference evidence="8 9" key="1">
    <citation type="submission" date="2018-06" db="EMBL/GenBank/DDBJ databases">
        <title>Chryseolinea flavus sp. nov., a member of the phylum Bacteroidetes isolated from soil.</title>
        <authorList>
            <person name="Li Y."/>
            <person name="Wang J."/>
        </authorList>
    </citation>
    <scope>NUCLEOTIDE SEQUENCE [LARGE SCALE GENOMIC DNA]</scope>
    <source>
        <strain evidence="8 9">SDU1-6</strain>
    </source>
</reference>
<dbReference type="Gene3D" id="3.40.50.300">
    <property type="entry name" value="P-loop containing nucleotide triphosphate hydrolases"/>
    <property type="match status" value="2"/>
</dbReference>
<dbReference type="Pfam" id="PF13087">
    <property type="entry name" value="AAA_12"/>
    <property type="match status" value="1"/>
</dbReference>
<keyword evidence="4" id="KW-0347">Helicase</keyword>
<dbReference type="PANTHER" id="PTHR43788:SF8">
    <property type="entry name" value="DNA-BINDING PROTEIN SMUBP-2"/>
    <property type="match status" value="1"/>
</dbReference>
<sequence>MTLENRLLTYWKNNLSDAMRASVDVSPANSYQPLSDFLSSGRIDEPITSSLFEKEELKKNKEKGITLRDGPDWERLEGVPVILSLFKVNHIPDNLQYMGNRKSLYPFWIQGTLLRSGELRVPDEYFPLVPREYLSPIGNELHDYVFSTVDEIDQAAALRREPIDQWATYIKYIEQVFTQLTEQSLSSYQTDGHLVVKETTLVVPDKEVGAAIAIVDLYKHLLEEARTPPLLHQFVTLKQKQPNREPISVNQFMDAHIGHLGQMGNSFPLSISQRKSLYTFLSSTDSRVFAVNGPPGTGKTTLLQSIVANEVVLAAIKGEAAPLILACSANNQAVTNINESFVKADSNLDSLKDRWLPNFSGYASYLPANDKTEKELANLNFIKLGKLPGTFTDMESSDYVTRGKGLYLEKGNSYLNQNYVQVSEVVDALQRQIIGLKVFLEQARTLWKNLNVQIDLIRPSFNTPPDLNQCYDITYWQGLRQELESTEEKVKQYFEREPFFRKLFCFFSLSRWVRERELEVKSLFRDFTLSKEGLQYRSKVKLQDFFHQRIETIIDICKSLQAWNTWKSANSIIHNPPSDEQAMWEIEYAKLKGKNKLGYFFDEVDLSLRHKAFHLAIHYWEGRWLMAMTDRIDPNNGRGGRMENWQTRAMLTPCFVSTFFMAPKFFSYSKAAGYRDDKSVKWESPPLTSFIDLLIVDESGQVSPEIGTAIFGLAKKAVIVGDVKQIEPVWNITPKMDMGNLPRHKIIMNVEEPLHRTLSDNGFLSSNGSIMKMAQHACDVFDPSNKMKERGMMLLEHRRCFDDIISYCNDLAYEGMLKPMKGKAKAGQLFPPMLLIHSEGNSQVHHKDRSNESEAEQIKKWLTANRAKIESHYNSDTTKPSKPIEEIVAIITPFKGQKRLLINKLKSSGVNVSKMKIGTVHALQGAERDIILFSPVYGEGDVSVMFFDRDNKPNILNVAVSRAKESFIVIGNERIFNPKSHSPSGKLIKYLVRHHEVPLMK</sequence>
<dbReference type="Pfam" id="PF13086">
    <property type="entry name" value="AAA_11"/>
    <property type="match status" value="1"/>
</dbReference>
<name>A0A364XWL0_9BACT</name>
<organism evidence="8 9">
    <name type="scientific">Pseudochryseolinea flava</name>
    <dbReference type="NCBI Taxonomy" id="2059302"/>
    <lineage>
        <taxon>Bacteria</taxon>
        <taxon>Pseudomonadati</taxon>
        <taxon>Bacteroidota</taxon>
        <taxon>Cytophagia</taxon>
        <taxon>Cytophagales</taxon>
        <taxon>Fulvivirgaceae</taxon>
        <taxon>Pseudochryseolinea</taxon>
    </lineage>
</organism>
<dbReference type="InterPro" id="IPR027417">
    <property type="entry name" value="P-loop_NTPase"/>
</dbReference>
<dbReference type="CDD" id="cd18808">
    <property type="entry name" value="SF1_C_Upf1"/>
    <property type="match status" value="1"/>
</dbReference>
<evidence type="ECO:0008006" key="10">
    <source>
        <dbReference type="Google" id="ProtNLM"/>
    </source>
</evidence>
<accession>A0A364XWL0</accession>
<dbReference type="EMBL" id="QMFY01000024">
    <property type="protein sequence ID" value="RAV97913.1"/>
    <property type="molecule type" value="Genomic_DNA"/>
</dbReference>
<dbReference type="InterPro" id="IPR047187">
    <property type="entry name" value="SF1_C_Upf1"/>
</dbReference>
<evidence type="ECO:0000256" key="5">
    <source>
        <dbReference type="ARBA" id="ARBA00022840"/>
    </source>
</evidence>
<protein>
    <recommendedName>
        <fullName evidence="10">DNA2/NAM7 helicase-like C-terminal domain-containing protein</fullName>
    </recommendedName>
</protein>
<comment type="similarity">
    <text evidence="1">Belongs to the DNA2/NAM7 helicase family.</text>
</comment>
<feature type="domain" description="DNA2/NAM7 helicase helicase" evidence="6">
    <location>
        <begin position="269"/>
        <end position="347"/>
    </location>
</feature>
<dbReference type="PANTHER" id="PTHR43788">
    <property type="entry name" value="DNA2/NAM7 HELICASE FAMILY MEMBER"/>
    <property type="match status" value="1"/>
</dbReference>
<dbReference type="InterPro" id="IPR041677">
    <property type="entry name" value="DNA2/NAM7_AAA_11"/>
</dbReference>
<evidence type="ECO:0000256" key="2">
    <source>
        <dbReference type="ARBA" id="ARBA00022741"/>
    </source>
</evidence>
<dbReference type="SUPFAM" id="SSF52540">
    <property type="entry name" value="P-loop containing nucleoside triphosphate hydrolases"/>
    <property type="match status" value="1"/>
</dbReference>
<evidence type="ECO:0000313" key="9">
    <source>
        <dbReference type="Proteomes" id="UP000251889"/>
    </source>
</evidence>
<feature type="domain" description="DNA2/NAM7 helicase-like C-terminal" evidence="7">
    <location>
        <begin position="788"/>
        <end position="973"/>
    </location>
</feature>
<evidence type="ECO:0000256" key="1">
    <source>
        <dbReference type="ARBA" id="ARBA00007913"/>
    </source>
</evidence>
<evidence type="ECO:0000256" key="3">
    <source>
        <dbReference type="ARBA" id="ARBA00022801"/>
    </source>
</evidence>
<dbReference type="OrthoDB" id="9757917at2"/>
<keyword evidence="9" id="KW-1185">Reference proteome</keyword>
<keyword evidence="3" id="KW-0378">Hydrolase</keyword>